<evidence type="ECO:0000259" key="1">
    <source>
        <dbReference type="PROSITE" id="PS50006"/>
    </source>
</evidence>
<dbReference type="CDD" id="cd00060">
    <property type="entry name" value="FHA"/>
    <property type="match status" value="2"/>
</dbReference>
<evidence type="ECO:0000313" key="3">
    <source>
        <dbReference type="Proteomes" id="UP000290365"/>
    </source>
</evidence>
<proteinExistence type="predicted"/>
<dbReference type="InterPro" id="IPR000253">
    <property type="entry name" value="FHA_dom"/>
</dbReference>
<reference evidence="2 3" key="1">
    <citation type="submission" date="2019-01" db="EMBL/GenBank/DDBJ databases">
        <title>Ktedonosporobacter rubrisoli SCAWS-G2.</title>
        <authorList>
            <person name="Huang Y."/>
            <person name="Yan B."/>
        </authorList>
    </citation>
    <scope>NUCLEOTIDE SEQUENCE [LARGE SCALE GENOMIC DNA]</scope>
    <source>
        <strain evidence="2 3">SCAWS-G2</strain>
    </source>
</reference>
<evidence type="ECO:0000313" key="2">
    <source>
        <dbReference type="EMBL" id="QBD79413.1"/>
    </source>
</evidence>
<name>A0A4P6JVL6_KTERU</name>
<protein>
    <submittedName>
        <fullName evidence="2">FHA domain-containing protein</fullName>
    </submittedName>
</protein>
<feature type="domain" description="FHA" evidence="1">
    <location>
        <begin position="191"/>
        <end position="245"/>
    </location>
</feature>
<dbReference type="RefSeq" id="WP_129890466.1">
    <property type="nucleotide sequence ID" value="NZ_CP035758.1"/>
</dbReference>
<organism evidence="2 3">
    <name type="scientific">Ktedonosporobacter rubrisoli</name>
    <dbReference type="NCBI Taxonomy" id="2509675"/>
    <lineage>
        <taxon>Bacteria</taxon>
        <taxon>Bacillati</taxon>
        <taxon>Chloroflexota</taxon>
        <taxon>Ktedonobacteria</taxon>
        <taxon>Ktedonobacterales</taxon>
        <taxon>Ktedonosporobacteraceae</taxon>
        <taxon>Ktedonosporobacter</taxon>
    </lineage>
</organism>
<sequence length="310" mass="33630">MSGVNHPLCVIQILSGQLKGKTFPVHKPVVTLGRDSNNDIVIFDPKVSRHHARLLWENGNWSIEKVAQRNTLTVNRRSMVRSVLQNGDTIGLGEDTACLFLLAEADAQAQVTPQRVGPDQRVGSGPVTPPIMQPSGPISSVPMPAVVSPTPPPPLNRPIAEKTAIGGMPALIVSSNVGADKQTHPLLKPMISIGRHQSNDIVIGEPVISNIHAQIVREGDQWVFVHPHPARDKTLNGLIYQGNFIPGNQQFRKPLVRGDIFRIGDMHGTLVTLAYDDGSGALQEPAPDIHPIALDRPLITLGRAPITWWS</sequence>
<dbReference type="AlphaFoldDB" id="A0A4P6JVL6"/>
<dbReference type="Pfam" id="PF16697">
    <property type="entry name" value="Yop-YscD_cpl"/>
    <property type="match status" value="1"/>
</dbReference>
<dbReference type="InterPro" id="IPR032030">
    <property type="entry name" value="YscD_cytoplasmic_dom"/>
</dbReference>
<dbReference type="PROSITE" id="PS50006">
    <property type="entry name" value="FHA_DOMAIN"/>
    <property type="match status" value="2"/>
</dbReference>
<dbReference type="InterPro" id="IPR008984">
    <property type="entry name" value="SMAD_FHA_dom_sf"/>
</dbReference>
<keyword evidence="3" id="KW-1185">Reference proteome</keyword>
<dbReference type="Proteomes" id="UP000290365">
    <property type="component" value="Chromosome"/>
</dbReference>
<dbReference type="EMBL" id="CP035758">
    <property type="protein sequence ID" value="QBD79413.1"/>
    <property type="molecule type" value="Genomic_DNA"/>
</dbReference>
<gene>
    <name evidence="2" type="ORF">EPA93_26870</name>
</gene>
<dbReference type="OrthoDB" id="151099at2"/>
<dbReference type="Gene3D" id="2.60.200.20">
    <property type="match status" value="2"/>
</dbReference>
<dbReference type="SUPFAM" id="SSF49879">
    <property type="entry name" value="SMAD/FHA domain"/>
    <property type="match status" value="2"/>
</dbReference>
<dbReference type="KEGG" id="kbs:EPA93_26870"/>
<dbReference type="Pfam" id="PF00498">
    <property type="entry name" value="FHA"/>
    <property type="match status" value="1"/>
</dbReference>
<dbReference type="SMART" id="SM00240">
    <property type="entry name" value="FHA"/>
    <property type="match status" value="2"/>
</dbReference>
<accession>A0A4P6JVL6</accession>
<feature type="domain" description="FHA" evidence="1">
    <location>
        <begin position="30"/>
        <end position="79"/>
    </location>
</feature>